<dbReference type="Proteomes" id="UP001206925">
    <property type="component" value="Unassembled WGS sequence"/>
</dbReference>
<comment type="caution">
    <text evidence="1">The sequence shown here is derived from an EMBL/GenBank/DDBJ whole genome shotgun (WGS) entry which is preliminary data.</text>
</comment>
<feature type="non-terminal residue" evidence="1">
    <location>
        <position position="1"/>
    </location>
</feature>
<dbReference type="AlphaFoldDB" id="A0AAD5G966"/>
<keyword evidence="2" id="KW-1185">Reference proteome</keyword>
<evidence type="ECO:0000313" key="2">
    <source>
        <dbReference type="Proteomes" id="UP001206925"/>
    </source>
</evidence>
<proteinExistence type="predicted"/>
<name>A0AAD5G966_AMBAR</name>
<sequence length="60" mass="6761">IIVTPLLLILINEIGLKSEVIQNMMDSHKGSHNEINQYSLNSLKSAFTREKNDHEIKGAN</sequence>
<gene>
    <name evidence="1" type="ORF">M8C21_022349</name>
</gene>
<protein>
    <submittedName>
        <fullName evidence="1">Uncharacterized protein</fullName>
    </submittedName>
</protein>
<dbReference type="EMBL" id="JAMZMK010010068">
    <property type="protein sequence ID" value="KAI7733197.1"/>
    <property type="molecule type" value="Genomic_DNA"/>
</dbReference>
<reference evidence="1" key="1">
    <citation type="submission" date="2022-06" db="EMBL/GenBank/DDBJ databases">
        <title>Uncovering the hologenomic basis of an extraordinary plant invasion.</title>
        <authorList>
            <person name="Bieker V.C."/>
            <person name="Martin M.D."/>
            <person name="Gilbert T."/>
            <person name="Hodgins K."/>
            <person name="Battlay P."/>
            <person name="Petersen B."/>
            <person name="Wilson J."/>
        </authorList>
    </citation>
    <scope>NUCLEOTIDE SEQUENCE</scope>
    <source>
        <strain evidence="1">AA19_3_7</strain>
        <tissue evidence="1">Leaf</tissue>
    </source>
</reference>
<organism evidence="1 2">
    <name type="scientific">Ambrosia artemisiifolia</name>
    <name type="common">Common ragweed</name>
    <dbReference type="NCBI Taxonomy" id="4212"/>
    <lineage>
        <taxon>Eukaryota</taxon>
        <taxon>Viridiplantae</taxon>
        <taxon>Streptophyta</taxon>
        <taxon>Embryophyta</taxon>
        <taxon>Tracheophyta</taxon>
        <taxon>Spermatophyta</taxon>
        <taxon>Magnoliopsida</taxon>
        <taxon>eudicotyledons</taxon>
        <taxon>Gunneridae</taxon>
        <taxon>Pentapetalae</taxon>
        <taxon>asterids</taxon>
        <taxon>campanulids</taxon>
        <taxon>Asterales</taxon>
        <taxon>Asteraceae</taxon>
        <taxon>Asteroideae</taxon>
        <taxon>Heliantheae alliance</taxon>
        <taxon>Heliantheae</taxon>
        <taxon>Ambrosia</taxon>
    </lineage>
</organism>
<accession>A0AAD5G966</accession>
<evidence type="ECO:0000313" key="1">
    <source>
        <dbReference type="EMBL" id="KAI7733197.1"/>
    </source>
</evidence>